<dbReference type="SUPFAM" id="SSF51445">
    <property type="entry name" value="(Trans)glycosidases"/>
    <property type="match status" value="1"/>
</dbReference>
<comment type="similarity">
    <text evidence="1">Belongs to the glycosyl hydrolase 13 family.</text>
</comment>
<dbReference type="InterPro" id="IPR011837">
    <property type="entry name" value="Glycogen_debranch_GlgX"/>
</dbReference>
<keyword evidence="2 6" id="KW-0378">Hydrolase</keyword>
<evidence type="ECO:0000256" key="3">
    <source>
        <dbReference type="ARBA" id="ARBA00023295"/>
    </source>
</evidence>
<dbReference type="Gene3D" id="2.60.40.10">
    <property type="entry name" value="Immunoglobulins"/>
    <property type="match status" value="1"/>
</dbReference>
<dbReference type="SUPFAM" id="SSF81296">
    <property type="entry name" value="E set domains"/>
    <property type="match status" value="1"/>
</dbReference>
<sequence length="723" mass="80909">MADAVVSSDLTWGKVEAGKAYPLGATFDGGGTNFALFSAHASAVDLCIHEPLTGRELARIRLPEHTDEVWHGYVPGLKPGMFYGYRVHGPYKPEEGHRFNHHKLLIDPYAKAISGRMRTDELMAGYVSRTLDDLTFDTRDSGHVTPKGIIVDTSFEGETIAGPGRRWTETVIYEAHLKGMTMLREDVPQGLRGTYEGLASGPVLEHLTRLGITAIELLPLQAFMDEGFLCRRGLVNYWGYSPISYFAPEPRYDRGRPDSILNRVRAMVDRFHAAGIEVILDVVYNHTGEVDHLGSTVSYRGIDNASYYRLVRNNPRYYVNDTGTGNTFNTSHPRVLALVMDSLRHWVDVLGVDGFRFDLATTVGREPHGFNPHGRMLSAMQQDPVLSKVKLIAEPWDIGPGGYQVGNFPPGFSEWNDKYRDTVRRFWRGDEAVTPDLATRLLGSADLFDKRGRRPWSSVNFIDAHDGFTLADIVAYEHKHNEANLEDNRDGHSENLSNNHGVEGPTSDPDILAARRRTTRNFLTTLMLSQGTPMLTAGDEVGNSQGGNNNAYCQDNPTGWVDWSAVAGDPELPDFVASLIQIRRSHPVLRQPTFLHSKIRAADGQLEVQWVTPTGRAVTNTEWRQPHFRCFGLIVRNAAARDEFDDAMPVMLIFNGEGDAIRFTLPPTRRGRYWRRVFSTAEAAGSVDMERHEPGAVLTIEAQSIAIFEKIRIKRGQAKRGRR</sequence>
<dbReference type="EMBL" id="LT960614">
    <property type="protein sequence ID" value="SON56301.1"/>
    <property type="molecule type" value="Genomic_DNA"/>
</dbReference>
<dbReference type="CDD" id="cd02856">
    <property type="entry name" value="E_set_GDE_Isoamylase_N"/>
    <property type="match status" value="1"/>
</dbReference>
<keyword evidence="3 6" id="KW-0326">Glycosidase</keyword>
<dbReference type="CDD" id="cd11326">
    <property type="entry name" value="AmyAc_Glg_debranch"/>
    <property type="match status" value="1"/>
</dbReference>
<reference evidence="7" key="1">
    <citation type="submission" date="2017-09" db="EMBL/GenBank/DDBJ databases">
        <title>Genome sequence of Nannocystis excedens DSM 71.</title>
        <authorList>
            <person name="Blom J."/>
        </authorList>
    </citation>
    <scope>NUCLEOTIDE SEQUENCE [LARGE SCALE GENOMIC DNA]</scope>
    <source>
        <strain evidence="7">type strain: E19</strain>
    </source>
</reference>
<dbReference type="InterPro" id="IPR006047">
    <property type="entry name" value="GH13_cat_dom"/>
</dbReference>
<dbReference type="RefSeq" id="WP_197708027.1">
    <property type="nucleotide sequence ID" value="NZ_LT960614.1"/>
</dbReference>
<dbReference type="InterPro" id="IPR014756">
    <property type="entry name" value="Ig_E-set"/>
</dbReference>
<dbReference type="InterPro" id="IPR044505">
    <property type="entry name" value="GlgX_Isoamylase_N_E_set"/>
</dbReference>
<dbReference type="NCBIfam" id="TIGR02100">
    <property type="entry name" value="glgX_debranch"/>
    <property type="match status" value="1"/>
</dbReference>
<evidence type="ECO:0000313" key="7">
    <source>
        <dbReference type="Proteomes" id="UP000223606"/>
    </source>
</evidence>
<keyword evidence="7" id="KW-1185">Reference proteome</keyword>
<dbReference type="Pfam" id="PF21331">
    <property type="entry name" value="Isoamylase_C"/>
    <property type="match status" value="1"/>
</dbReference>
<protein>
    <submittedName>
        <fullName evidence="6">Glycogen debranching enzyme</fullName>
        <ecNumber evidence="6">3.2.1.-</ecNumber>
    </submittedName>
</protein>
<dbReference type="Gene3D" id="3.20.20.80">
    <property type="entry name" value="Glycosidases"/>
    <property type="match status" value="1"/>
</dbReference>
<dbReference type="InterPro" id="IPR013783">
    <property type="entry name" value="Ig-like_fold"/>
</dbReference>
<dbReference type="SUPFAM" id="SSF51011">
    <property type="entry name" value="Glycosyl hydrolase domain"/>
    <property type="match status" value="1"/>
</dbReference>
<feature type="domain" description="Glycosyl hydrolase family 13 catalytic" evidence="5">
    <location>
        <begin position="178"/>
        <end position="583"/>
    </location>
</feature>
<feature type="region of interest" description="Disordered" evidence="4">
    <location>
        <begin position="483"/>
        <end position="509"/>
    </location>
</feature>
<evidence type="ECO:0000256" key="1">
    <source>
        <dbReference type="ARBA" id="ARBA00008061"/>
    </source>
</evidence>
<feature type="compositionally biased region" description="Basic and acidic residues" evidence="4">
    <location>
        <begin position="483"/>
        <end position="493"/>
    </location>
</feature>
<dbReference type="GO" id="GO:0005980">
    <property type="term" value="P:glycogen catabolic process"/>
    <property type="evidence" value="ECO:0007669"/>
    <property type="project" value="InterPro"/>
</dbReference>
<proteinExistence type="inferred from homology"/>
<dbReference type="InterPro" id="IPR048644">
    <property type="entry name" value="Isoamylase_C"/>
</dbReference>
<dbReference type="Proteomes" id="UP000223606">
    <property type="component" value="Chromosome 1"/>
</dbReference>
<accession>A0A2C9D989</accession>
<dbReference type="GO" id="GO:0004135">
    <property type="term" value="F:amylo-alpha-1,6-glucosidase activity"/>
    <property type="evidence" value="ECO:0007669"/>
    <property type="project" value="InterPro"/>
</dbReference>
<dbReference type="EC" id="3.2.1.-" evidence="6"/>
<dbReference type="KEGG" id="hdi:HDIA_2760"/>
<evidence type="ECO:0000259" key="5">
    <source>
        <dbReference type="SMART" id="SM00642"/>
    </source>
</evidence>
<name>A0A2C9D989_9HYPH</name>
<evidence type="ECO:0000313" key="6">
    <source>
        <dbReference type="EMBL" id="SON56301.1"/>
    </source>
</evidence>
<evidence type="ECO:0000256" key="4">
    <source>
        <dbReference type="SAM" id="MobiDB-lite"/>
    </source>
</evidence>
<dbReference type="Gene3D" id="2.60.40.1180">
    <property type="entry name" value="Golgi alpha-mannosidase II"/>
    <property type="match status" value="1"/>
</dbReference>
<dbReference type="InterPro" id="IPR017853">
    <property type="entry name" value="GH"/>
</dbReference>
<evidence type="ECO:0000256" key="2">
    <source>
        <dbReference type="ARBA" id="ARBA00022801"/>
    </source>
</evidence>
<dbReference type="InterPro" id="IPR004193">
    <property type="entry name" value="Glyco_hydro_13_N"/>
</dbReference>
<dbReference type="PANTHER" id="PTHR43002">
    <property type="entry name" value="GLYCOGEN DEBRANCHING ENZYME"/>
    <property type="match status" value="1"/>
</dbReference>
<dbReference type="AlphaFoldDB" id="A0A2C9D989"/>
<gene>
    <name evidence="6" type="primary">glgX_1</name>
    <name evidence="6" type="ORF">HDIA_2760</name>
</gene>
<dbReference type="Pfam" id="PF02922">
    <property type="entry name" value="CBM_48"/>
    <property type="match status" value="1"/>
</dbReference>
<dbReference type="InterPro" id="IPR013780">
    <property type="entry name" value="Glyco_hydro_b"/>
</dbReference>
<dbReference type="SMART" id="SM00642">
    <property type="entry name" value="Aamy"/>
    <property type="match status" value="1"/>
</dbReference>
<organism evidence="6 7">
    <name type="scientific">Hartmannibacter diazotrophicus</name>
    <dbReference type="NCBI Taxonomy" id="1482074"/>
    <lineage>
        <taxon>Bacteria</taxon>
        <taxon>Pseudomonadati</taxon>
        <taxon>Pseudomonadota</taxon>
        <taxon>Alphaproteobacteria</taxon>
        <taxon>Hyphomicrobiales</taxon>
        <taxon>Pleomorphomonadaceae</taxon>
        <taxon>Hartmannibacter</taxon>
    </lineage>
</organism>